<feature type="region of interest" description="Disordered" evidence="2">
    <location>
        <begin position="429"/>
        <end position="455"/>
    </location>
</feature>
<comment type="caution">
    <text evidence="4">The sequence shown here is derived from an EMBL/GenBank/DDBJ whole genome shotgun (WGS) entry which is preliminary data.</text>
</comment>
<evidence type="ECO:0000256" key="2">
    <source>
        <dbReference type="SAM" id="MobiDB-lite"/>
    </source>
</evidence>
<organism evidence="4 5">
    <name type="scientific">Diploscapter pachys</name>
    <dbReference type="NCBI Taxonomy" id="2018661"/>
    <lineage>
        <taxon>Eukaryota</taxon>
        <taxon>Metazoa</taxon>
        <taxon>Ecdysozoa</taxon>
        <taxon>Nematoda</taxon>
        <taxon>Chromadorea</taxon>
        <taxon>Rhabditida</taxon>
        <taxon>Rhabditina</taxon>
        <taxon>Rhabditomorpha</taxon>
        <taxon>Rhabditoidea</taxon>
        <taxon>Rhabditidae</taxon>
        <taxon>Diploscapter</taxon>
    </lineage>
</organism>
<dbReference type="AlphaFoldDB" id="A0A2A2JGW2"/>
<dbReference type="SMART" id="SM00166">
    <property type="entry name" value="UBX"/>
    <property type="match status" value="1"/>
</dbReference>
<proteinExistence type="predicted"/>
<dbReference type="SUPFAM" id="SSF54236">
    <property type="entry name" value="Ubiquitin-like"/>
    <property type="match status" value="1"/>
</dbReference>
<dbReference type="GO" id="GO:0036503">
    <property type="term" value="P:ERAD pathway"/>
    <property type="evidence" value="ECO:0007669"/>
    <property type="project" value="TreeGrafter"/>
</dbReference>
<keyword evidence="5" id="KW-1185">Reference proteome</keyword>
<dbReference type="GO" id="GO:0005783">
    <property type="term" value="C:endoplasmic reticulum"/>
    <property type="evidence" value="ECO:0007669"/>
    <property type="project" value="TreeGrafter"/>
</dbReference>
<feature type="region of interest" description="Disordered" evidence="2">
    <location>
        <begin position="123"/>
        <end position="145"/>
    </location>
</feature>
<protein>
    <recommendedName>
        <fullName evidence="1">UBX domain-containing protein 4</fullName>
    </recommendedName>
</protein>
<evidence type="ECO:0000313" key="5">
    <source>
        <dbReference type="Proteomes" id="UP000218231"/>
    </source>
</evidence>
<reference evidence="4 5" key="1">
    <citation type="journal article" date="2017" name="Curr. Biol.">
        <title>Genome architecture and evolution of a unichromosomal asexual nematode.</title>
        <authorList>
            <person name="Fradin H."/>
            <person name="Zegar C."/>
            <person name="Gutwein M."/>
            <person name="Lucas J."/>
            <person name="Kovtun M."/>
            <person name="Corcoran D."/>
            <person name="Baugh L.R."/>
            <person name="Kiontke K."/>
            <person name="Gunsalus K."/>
            <person name="Fitch D.H."/>
            <person name="Piano F."/>
        </authorList>
    </citation>
    <scope>NUCLEOTIDE SEQUENCE [LARGE SCALE GENOMIC DNA]</scope>
    <source>
        <strain evidence="4">PF1309</strain>
    </source>
</reference>
<dbReference type="InterPro" id="IPR029071">
    <property type="entry name" value="Ubiquitin-like_domsf"/>
</dbReference>
<feature type="compositionally biased region" description="Acidic residues" evidence="2">
    <location>
        <begin position="435"/>
        <end position="444"/>
    </location>
</feature>
<feature type="compositionally biased region" description="Low complexity" evidence="2">
    <location>
        <begin position="123"/>
        <end position="136"/>
    </location>
</feature>
<dbReference type="PROSITE" id="PS50033">
    <property type="entry name" value="UBX"/>
    <property type="match status" value="1"/>
</dbReference>
<dbReference type="InterPro" id="IPR001012">
    <property type="entry name" value="UBX_dom"/>
</dbReference>
<evidence type="ECO:0000313" key="4">
    <source>
        <dbReference type="EMBL" id="PAV60864.1"/>
    </source>
</evidence>
<dbReference type="Proteomes" id="UP000218231">
    <property type="component" value="Unassembled WGS sequence"/>
</dbReference>
<dbReference type="PANTHER" id="PTHR46424">
    <property type="entry name" value="UBX DOMAIN-CONTAINING PROTEIN 4"/>
    <property type="match status" value="1"/>
</dbReference>
<sequence length="455" mass="51095">MAPILWFEGRLDVAARVAQHNKGLLFVVLEGEGREASSGLRRLWEQFDATLLSRPYVAVRVNDLQLVRSALGHIQDVSPSVSLTMVYDCSPPFSFDSLQWSADLNYDKFHNFILTSAQKSPAQSASLSQPASTSTQENAADQSIEEKVKKARQLLENKRKIDEENKQKEEKEKELERIKNAKAMQQAQKEKGEKALLEAAAQRRKDKLEAEKEKERVKALLQADKEEREYRQKMMMGMNAGNTQNEKKENVQLNKPVPSDRCRVLVRFPDGGCLVEEFPSSDNLHSLIELILHKKLATPGFKLSQSYPRKVFSEEEKGKTYLDLGLTPTCTLIVLQDRSNSDIKPLYDGANGFWILLAAFFSPLQFIWTKLAEMIGFGGSNAVGGNDRANRAENDRTAAAAAQGQGQEPHRRGIPTGAAIRRRGNIARLHNANGEEQEEPDEDMANYNGNSTQFF</sequence>
<dbReference type="PANTHER" id="PTHR46424:SF1">
    <property type="entry name" value="UBX DOMAIN-CONTAINING PROTEIN 4"/>
    <property type="match status" value="1"/>
</dbReference>
<accession>A0A2A2JGW2</accession>
<dbReference type="EMBL" id="LIAE01010445">
    <property type="protein sequence ID" value="PAV60864.1"/>
    <property type="molecule type" value="Genomic_DNA"/>
</dbReference>
<gene>
    <name evidence="4" type="ORF">WR25_02275</name>
</gene>
<feature type="domain" description="UBX" evidence="3">
    <location>
        <begin position="257"/>
        <end position="334"/>
    </location>
</feature>
<dbReference type="STRING" id="2018661.A0A2A2JGW2"/>
<evidence type="ECO:0000259" key="3">
    <source>
        <dbReference type="PROSITE" id="PS50033"/>
    </source>
</evidence>
<dbReference type="Gene3D" id="3.10.20.90">
    <property type="entry name" value="Phosphatidylinositol 3-kinase Catalytic Subunit, Chain A, domain 1"/>
    <property type="match status" value="1"/>
</dbReference>
<evidence type="ECO:0000256" key="1">
    <source>
        <dbReference type="ARBA" id="ARBA00040925"/>
    </source>
</evidence>
<dbReference type="OrthoDB" id="10254930at2759"/>
<name>A0A2A2JGW2_9BILA</name>
<dbReference type="Pfam" id="PF00789">
    <property type="entry name" value="UBX"/>
    <property type="match status" value="1"/>
</dbReference>